<sequence>MTMKAKRLRKLGIAIKYSPMNSIKRAPFNTLSEFGNLERFDKTIMRIHPLRRVTHAPPAPRRPQLLRNTSLENTLTYLTLPQLTQ</sequence>
<dbReference type="Proteomes" id="UP000838878">
    <property type="component" value="Chromosome 4"/>
</dbReference>
<dbReference type="EMBL" id="OV170224">
    <property type="protein sequence ID" value="CAH0724541.1"/>
    <property type="molecule type" value="Genomic_DNA"/>
</dbReference>
<dbReference type="OrthoDB" id="10480849at2759"/>
<accession>A0A8J9YEA1</accession>
<keyword evidence="2" id="KW-1185">Reference proteome</keyword>
<proteinExistence type="predicted"/>
<dbReference type="AlphaFoldDB" id="A0A8J9YEA1"/>
<evidence type="ECO:0000313" key="2">
    <source>
        <dbReference type="Proteomes" id="UP000838878"/>
    </source>
</evidence>
<name>A0A8J9YEA1_9NEOP</name>
<protein>
    <submittedName>
        <fullName evidence="1">Uncharacterized protein</fullName>
    </submittedName>
</protein>
<feature type="non-terminal residue" evidence="1">
    <location>
        <position position="85"/>
    </location>
</feature>
<gene>
    <name evidence="1" type="ORF">BINO364_LOCUS10235</name>
</gene>
<organism evidence="1 2">
    <name type="scientific">Brenthis ino</name>
    <name type="common">lesser marbled fritillary</name>
    <dbReference type="NCBI Taxonomy" id="405034"/>
    <lineage>
        <taxon>Eukaryota</taxon>
        <taxon>Metazoa</taxon>
        <taxon>Ecdysozoa</taxon>
        <taxon>Arthropoda</taxon>
        <taxon>Hexapoda</taxon>
        <taxon>Insecta</taxon>
        <taxon>Pterygota</taxon>
        <taxon>Neoptera</taxon>
        <taxon>Endopterygota</taxon>
        <taxon>Lepidoptera</taxon>
        <taxon>Glossata</taxon>
        <taxon>Ditrysia</taxon>
        <taxon>Papilionoidea</taxon>
        <taxon>Nymphalidae</taxon>
        <taxon>Heliconiinae</taxon>
        <taxon>Argynnini</taxon>
        <taxon>Brenthis</taxon>
    </lineage>
</organism>
<reference evidence="1" key="1">
    <citation type="submission" date="2021-12" db="EMBL/GenBank/DDBJ databases">
        <authorList>
            <person name="Martin H S."/>
        </authorList>
    </citation>
    <scope>NUCLEOTIDE SEQUENCE</scope>
</reference>
<evidence type="ECO:0000313" key="1">
    <source>
        <dbReference type="EMBL" id="CAH0724541.1"/>
    </source>
</evidence>